<comment type="subcellular location">
    <subcellularLocation>
        <location evidence="1">Nucleus</location>
    </subcellularLocation>
</comment>
<dbReference type="GO" id="GO:0003682">
    <property type="term" value="F:chromatin binding"/>
    <property type="evidence" value="ECO:0007669"/>
    <property type="project" value="TreeGrafter"/>
</dbReference>
<feature type="compositionally biased region" description="Polar residues" evidence="8">
    <location>
        <begin position="794"/>
        <end position="804"/>
    </location>
</feature>
<feature type="compositionally biased region" description="Polar residues" evidence="8">
    <location>
        <begin position="572"/>
        <end position="581"/>
    </location>
</feature>
<evidence type="ECO:0000256" key="5">
    <source>
        <dbReference type="ARBA" id="ARBA00023125"/>
    </source>
</evidence>
<dbReference type="GO" id="GO:0035102">
    <property type="term" value="C:PRC1 complex"/>
    <property type="evidence" value="ECO:0007669"/>
    <property type="project" value="TreeGrafter"/>
</dbReference>
<feature type="compositionally biased region" description="Polar residues" evidence="8">
    <location>
        <begin position="516"/>
        <end position="536"/>
    </location>
</feature>
<feature type="domain" description="SAM" evidence="9">
    <location>
        <begin position="821"/>
        <end position="885"/>
    </location>
</feature>
<proteinExistence type="predicted"/>
<feature type="compositionally biased region" description="Low complexity" evidence="8">
    <location>
        <begin position="782"/>
        <end position="793"/>
    </location>
</feature>
<feature type="compositionally biased region" description="Low complexity" evidence="8">
    <location>
        <begin position="215"/>
        <end position="226"/>
    </location>
</feature>
<keyword evidence="6" id="KW-0539">Nucleus</keyword>
<dbReference type="STRING" id="6573.A0A210PXN3"/>
<dbReference type="SUPFAM" id="SSF47769">
    <property type="entry name" value="SAM/Pointed domain"/>
    <property type="match status" value="1"/>
</dbReference>
<dbReference type="GO" id="GO:0008270">
    <property type="term" value="F:zinc ion binding"/>
    <property type="evidence" value="ECO:0007669"/>
    <property type="project" value="UniProtKB-KW"/>
</dbReference>
<evidence type="ECO:0000256" key="7">
    <source>
        <dbReference type="PROSITE-ProRule" id="PRU00367"/>
    </source>
</evidence>
<dbReference type="Pfam" id="PF00536">
    <property type="entry name" value="SAM_1"/>
    <property type="match status" value="1"/>
</dbReference>
<feature type="region of interest" description="Disordered" evidence="8">
    <location>
        <begin position="177"/>
        <end position="248"/>
    </location>
</feature>
<feature type="compositionally biased region" description="Low complexity" evidence="8">
    <location>
        <begin position="177"/>
        <end position="196"/>
    </location>
</feature>
<comment type="caution">
    <text evidence="11">The sequence shown here is derived from an EMBL/GenBank/DDBJ whole genome shotgun (WGS) entry which is preliminary data.</text>
</comment>
<dbReference type="GO" id="GO:0045892">
    <property type="term" value="P:negative regulation of DNA-templated transcription"/>
    <property type="evidence" value="ECO:0007669"/>
    <property type="project" value="TreeGrafter"/>
</dbReference>
<dbReference type="AlphaFoldDB" id="A0A210PXN3"/>
<evidence type="ECO:0000256" key="6">
    <source>
        <dbReference type="ARBA" id="ARBA00023242"/>
    </source>
</evidence>
<feature type="compositionally biased region" description="Polar residues" evidence="8">
    <location>
        <begin position="548"/>
        <end position="563"/>
    </location>
</feature>
<evidence type="ECO:0000256" key="3">
    <source>
        <dbReference type="ARBA" id="ARBA00022771"/>
    </source>
</evidence>
<dbReference type="PANTHER" id="PTHR12247">
    <property type="entry name" value="POLYCOMB GROUP PROTEIN"/>
    <property type="match status" value="1"/>
</dbReference>
<dbReference type="PROSITE" id="PS50105">
    <property type="entry name" value="SAM_DOMAIN"/>
    <property type="match status" value="1"/>
</dbReference>
<dbReference type="InterPro" id="IPR050548">
    <property type="entry name" value="PcG_chromatin_remod_factors"/>
</dbReference>
<keyword evidence="3 7" id="KW-0863">Zinc-finger</keyword>
<reference evidence="11 12" key="1">
    <citation type="journal article" date="2017" name="Nat. Ecol. Evol.">
        <title>Scallop genome provides insights into evolution of bilaterian karyotype and development.</title>
        <authorList>
            <person name="Wang S."/>
            <person name="Zhang J."/>
            <person name="Jiao W."/>
            <person name="Li J."/>
            <person name="Xun X."/>
            <person name="Sun Y."/>
            <person name="Guo X."/>
            <person name="Huan P."/>
            <person name="Dong B."/>
            <person name="Zhang L."/>
            <person name="Hu X."/>
            <person name="Sun X."/>
            <person name="Wang J."/>
            <person name="Zhao C."/>
            <person name="Wang Y."/>
            <person name="Wang D."/>
            <person name="Huang X."/>
            <person name="Wang R."/>
            <person name="Lv J."/>
            <person name="Li Y."/>
            <person name="Zhang Z."/>
            <person name="Liu B."/>
            <person name="Lu W."/>
            <person name="Hui Y."/>
            <person name="Liang J."/>
            <person name="Zhou Z."/>
            <person name="Hou R."/>
            <person name="Li X."/>
            <person name="Liu Y."/>
            <person name="Li H."/>
            <person name="Ning X."/>
            <person name="Lin Y."/>
            <person name="Zhao L."/>
            <person name="Xing Q."/>
            <person name="Dou J."/>
            <person name="Li Y."/>
            <person name="Mao J."/>
            <person name="Guo H."/>
            <person name="Dou H."/>
            <person name="Li T."/>
            <person name="Mu C."/>
            <person name="Jiang W."/>
            <person name="Fu Q."/>
            <person name="Fu X."/>
            <person name="Miao Y."/>
            <person name="Liu J."/>
            <person name="Yu Q."/>
            <person name="Li R."/>
            <person name="Liao H."/>
            <person name="Li X."/>
            <person name="Kong Y."/>
            <person name="Jiang Z."/>
            <person name="Chourrout D."/>
            <person name="Li R."/>
            <person name="Bao Z."/>
        </authorList>
    </citation>
    <scope>NUCLEOTIDE SEQUENCE [LARGE SCALE GENOMIC DNA]</scope>
    <source>
        <strain evidence="11 12">PY_sf001</strain>
    </source>
</reference>
<feature type="compositionally biased region" description="Polar residues" evidence="8">
    <location>
        <begin position="74"/>
        <end position="95"/>
    </location>
</feature>
<name>A0A210PXN3_MIZYE</name>
<dbReference type="PROSITE" id="PS51024">
    <property type="entry name" value="ZF_FCS"/>
    <property type="match status" value="1"/>
</dbReference>
<keyword evidence="2" id="KW-0479">Metal-binding</keyword>
<dbReference type="SMART" id="SM00454">
    <property type="entry name" value="SAM"/>
    <property type="match status" value="1"/>
</dbReference>
<dbReference type="OrthoDB" id="2390104at2759"/>
<protein>
    <submittedName>
        <fullName evidence="11">Polyhomeotic-like protein 2</fullName>
    </submittedName>
</protein>
<feature type="region of interest" description="Disordered" evidence="8">
    <location>
        <begin position="643"/>
        <end position="677"/>
    </location>
</feature>
<feature type="region of interest" description="Disordered" evidence="8">
    <location>
        <begin position="509"/>
        <end position="585"/>
    </location>
</feature>
<feature type="compositionally biased region" description="Low complexity" evidence="8">
    <location>
        <begin position="1"/>
        <end position="69"/>
    </location>
</feature>
<dbReference type="InterPro" id="IPR012313">
    <property type="entry name" value="Znf_FCS"/>
</dbReference>
<dbReference type="Gene3D" id="3.30.60.160">
    <property type="match status" value="1"/>
</dbReference>
<sequence length="887" mass="95426">MSEQQQQQPQPSQQQQQHPPSSARQHQQPQQQSSQGQQQQAHPQQQQQQQHVPQQNQQQHQPPQSSQPQVRLAVQQTQPQTSMHSVSNMGTSLPVTSMTNTMATMVAAGIRNPIPQVQVIPQMHSPPYISQFPYNQQQIMLQNAAMQAAMQASAMNMNINPQQLNMNMNMAAMAMQRQPQSVNNSLNSPGNLLSHSPTTPTQQNPGMNFSSAVTSQVSNSNAQSSNGKGGANGNKGQTTGMGQIQQAQATALVGGKPIMPTQGMQAGGPQPLVLSQLSVLPNPQVANTQGFVTGHSKCQSMSLSQTGQSQLINTQAPIRFSQPQIVSSTGQIISSHVQPMLANQAVLQAMASLQQQGIPLAHQQLLSAPGQSPTILSAGQSLFLRPASQIPTQQGMMTATGVQTIGPAMKGGRMEMPQNLQVKANPGSVALSKQAAGAQSAGKAILPSLGKINTAKIPPTQMVGQRTKLSIPSLPRTPKGRPRNQNKSTAVTTATAATNTVASALKATAAATSQSKPETPTTQVVNLTTQAKSQSDSEIEAAKKTTTHESSSNGMAEVNQTETGSKDPPTSDPNLVNSTTDLSEDKMDTNEKVEIVAVAPIVVEKQRAIVKPHILTHVIEGFIIQEGPEPFAVERSSLLTEFIPPKPGQTPSEDKQIDLDGDSHMDSGHSSLTNKQGLADNTRRPFVKCEFCGKDEQSSRFKKSNRFCSMPCAKRFNVACSRRISLFRVRGRPPSLASSGKVMKKKPVFGVRKGWRGGRGSRYNLSGEMDLDDNSQFDHAEQSSSPSSENESSMTPDSPTTVQGQGDGDYQDTPQSNPARWNVIEVYEFIKSMPGCAPYAEEFRSQEIDGQALMLLKEDHLMTAMSMKLGPALKICARINTLRDEAV</sequence>
<dbReference type="Gene3D" id="1.10.150.50">
    <property type="entry name" value="Transcription Factor, Ets-1"/>
    <property type="match status" value="1"/>
</dbReference>
<dbReference type="InterPro" id="IPR038603">
    <property type="entry name" value="Znf_FCS_sf"/>
</dbReference>
<evidence type="ECO:0000256" key="8">
    <source>
        <dbReference type="SAM" id="MobiDB-lite"/>
    </source>
</evidence>
<dbReference type="EMBL" id="NEDP02005415">
    <property type="protein sequence ID" value="OWF41241.1"/>
    <property type="molecule type" value="Genomic_DNA"/>
</dbReference>
<gene>
    <name evidence="11" type="ORF">KP79_PYT21421</name>
</gene>
<dbReference type="InterPro" id="IPR013761">
    <property type="entry name" value="SAM/pointed_sf"/>
</dbReference>
<dbReference type="Proteomes" id="UP000242188">
    <property type="component" value="Unassembled WGS sequence"/>
</dbReference>
<evidence type="ECO:0000259" key="9">
    <source>
        <dbReference type="PROSITE" id="PS50105"/>
    </source>
</evidence>
<evidence type="ECO:0000256" key="2">
    <source>
        <dbReference type="ARBA" id="ARBA00022723"/>
    </source>
</evidence>
<feature type="region of interest" description="Disordered" evidence="8">
    <location>
        <begin position="456"/>
        <end position="494"/>
    </location>
</feature>
<evidence type="ECO:0000256" key="4">
    <source>
        <dbReference type="ARBA" id="ARBA00022833"/>
    </source>
</evidence>
<feature type="domain" description="FCS-type" evidence="10">
    <location>
        <begin position="680"/>
        <end position="714"/>
    </location>
</feature>
<dbReference type="CDD" id="cd09577">
    <property type="entry name" value="SAM_Ph1_2_3"/>
    <property type="match status" value="1"/>
</dbReference>
<feature type="region of interest" description="Disordered" evidence="8">
    <location>
        <begin position="760"/>
        <end position="817"/>
    </location>
</feature>
<dbReference type="GO" id="GO:0003677">
    <property type="term" value="F:DNA binding"/>
    <property type="evidence" value="ECO:0007669"/>
    <property type="project" value="UniProtKB-KW"/>
</dbReference>
<organism evidence="11 12">
    <name type="scientific">Mizuhopecten yessoensis</name>
    <name type="common">Japanese scallop</name>
    <name type="synonym">Patinopecten yessoensis</name>
    <dbReference type="NCBI Taxonomy" id="6573"/>
    <lineage>
        <taxon>Eukaryota</taxon>
        <taxon>Metazoa</taxon>
        <taxon>Spiralia</taxon>
        <taxon>Lophotrochozoa</taxon>
        <taxon>Mollusca</taxon>
        <taxon>Bivalvia</taxon>
        <taxon>Autobranchia</taxon>
        <taxon>Pteriomorphia</taxon>
        <taxon>Pectinida</taxon>
        <taxon>Pectinoidea</taxon>
        <taxon>Pectinidae</taxon>
        <taxon>Mizuhopecten</taxon>
    </lineage>
</organism>
<dbReference type="InterPro" id="IPR001660">
    <property type="entry name" value="SAM"/>
</dbReference>
<feature type="compositionally biased region" description="Basic and acidic residues" evidence="8">
    <location>
        <begin position="652"/>
        <end position="667"/>
    </location>
</feature>
<evidence type="ECO:0000256" key="1">
    <source>
        <dbReference type="ARBA" id="ARBA00004123"/>
    </source>
</evidence>
<feature type="compositionally biased region" description="Polar residues" evidence="8">
    <location>
        <begin position="197"/>
        <end position="214"/>
    </location>
</feature>
<keyword evidence="5" id="KW-0238">DNA-binding</keyword>
<accession>A0A210PXN3</accession>
<keyword evidence="12" id="KW-1185">Reference proteome</keyword>
<keyword evidence="4" id="KW-0862">Zinc</keyword>
<evidence type="ECO:0000313" key="12">
    <source>
        <dbReference type="Proteomes" id="UP000242188"/>
    </source>
</evidence>
<dbReference type="PANTHER" id="PTHR12247:SF138">
    <property type="entry name" value="POLYHOMEOTIC DISTAL, ISOFORM A-RELATED"/>
    <property type="match status" value="1"/>
</dbReference>
<dbReference type="GO" id="GO:0042393">
    <property type="term" value="F:histone binding"/>
    <property type="evidence" value="ECO:0007669"/>
    <property type="project" value="TreeGrafter"/>
</dbReference>
<feature type="region of interest" description="Disordered" evidence="8">
    <location>
        <begin position="1"/>
        <end position="95"/>
    </location>
</feature>
<evidence type="ECO:0000259" key="10">
    <source>
        <dbReference type="PROSITE" id="PS51024"/>
    </source>
</evidence>
<evidence type="ECO:0000313" key="11">
    <source>
        <dbReference type="EMBL" id="OWF41241.1"/>
    </source>
</evidence>